<dbReference type="HOGENOM" id="CLU_1672213_0_0_1"/>
<dbReference type="EMBL" id="ABEU02000006">
    <property type="protein sequence ID" value="PNR52840.1"/>
    <property type="molecule type" value="Genomic_DNA"/>
</dbReference>
<evidence type="ECO:0000313" key="3">
    <source>
        <dbReference type="Proteomes" id="UP000006727"/>
    </source>
</evidence>
<proteinExistence type="predicted"/>
<dbReference type="PaxDb" id="3218-PP1S14_247V6.1"/>
<dbReference type="InParanoid" id="A9RKG2"/>
<dbReference type="EnsemblPlants" id="Pp3c6_19900V3.2">
    <property type="protein sequence ID" value="PAC:32978065.CDS.1"/>
    <property type="gene ID" value="Pp3c6_19900"/>
</dbReference>
<evidence type="ECO:0000313" key="1">
    <source>
        <dbReference type="EMBL" id="PNR52840.1"/>
    </source>
</evidence>
<sequence length="158" mass="17287">MIFLGKEGVPSRCPGDASAIQGSMSARDCHGLIHALPSQEKQRRQPTGGFRSVASGLRGKLQLQTRQRGLHDNPCMVRQNLLLTLNSNLLPRAGASDGHKMKLHCLRGIGFSYDDESDISVSSMDPTYIVPEWSFQIRDGIRRVFLIRISVGGLGSNA</sequence>
<dbReference type="AlphaFoldDB" id="A9RKG2"/>
<dbReference type="Gramene" id="Pp3c6_19900V3.2">
    <property type="protein sequence ID" value="PAC:32978065.CDS.1"/>
    <property type="gene ID" value="Pp3c6_19900"/>
</dbReference>
<dbReference type="Gramene" id="Pp3c6_19900V3.1">
    <property type="protein sequence ID" value="PAC:32978064.CDS.1"/>
    <property type="gene ID" value="Pp3c6_19900"/>
</dbReference>
<keyword evidence="3" id="KW-1185">Reference proteome</keyword>
<name>A9RKG2_PHYPA</name>
<dbReference type="Proteomes" id="UP000006727">
    <property type="component" value="Chromosome 6"/>
</dbReference>
<organism evidence="1">
    <name type="scientific">Physcomitrium patens</name>
    <name type="common">Spreading-leaved earth moss</name>
    <name type="synonym">Physcomitrella patens</name>
    <dbReference type="NCBI Taxonomy" id="3218"/>
    <lineage>
        <taxon>Eukaryota</taxon>
        <taxon>Viridiplantae</taxon>
        <taxon>Streptophyta</taxon>
        <taxon>Embryophyta</taxon>
        <taxon>Bryophyta</taxon>
        <taxon>Bryophytina</taxon>
        <taxon>Bryopsida</taxon>
        <taxon>Funariidae</taxon>
        <taxon>Funariales</taxon>
        <taxon>Funariaceae</taxon>
        <taxon>Physcomitrium</taxon>
    </lineage>
</organism>
<reference evidence="2" key="3">
    <citation type="submission" date="2020-12" db="UniProtKB">
        <authorList>
            <consortium name="EnsemblPlants"/>
        </authorList>
    </citation>
    <scope>IDENTIFICATION</scope>
</reference>
<dbReference type="EnsemblPlants" id="Pp3c6_19900V3.1">
    <property type="protein sequence ID" value="PAC:32978064.CDS.1"/>
    <property type="gene ID" value="Pp3c6_19900"/>
</dbReference>
<protein>
    <submittedName>
        <fullName evidence="1 2">Uncharacterized protein</fullName>
    </submittedName>
</protein>
<accession>A9RKG2</accession>
<reference evidence="1 3" key="2">
    <citation type="journal article" date="2018" name="Plant J.">
        <title>The Physcomitrella patens chromosome-scale assembly reveals moss genome structure and evolution.</title>
        <authorList>
            <person name="Lang D."/>
            <person name="Ullrich K.K."/>
            <person name="Murat F."/>
            <person name="Fuchs J."/>
            <person name="Jenkins J."/>
            <person name="Haas F.B."/>
            <person name="Piednoel M."/>
            <person name="Gundlach H."/>
            <person name="Van Bel M."/>
            <person name="Meyberg R."/>
            <person name="Vives C."/>
            <person name="Morata J."/>
            <person name="Symeonidi A."/>
            <person name="Hiss M."/>
            <person name="Muchero W."/>
            <person name="Kamisugi Y."/>
            <person name="Saleh O."/>
            <person name="Blanc G."/>
            <person name="Decker E.L."/>
            <person name="van Gessel N."/>
            <person name="Grimwood J."/>
            <person name="Hayes R.D."/>
            <person name="Graham S.W."/>
            <person name="Gunter L.E."/>
            <person name="McDaniel S.F."/>
            <person name="Hoernstein S.N.W."/>
            <person name="Larsson A."/>
            <person name="Li F.W."/>
            <person name="Perroud P.F."/>
            <person name="Phillips J."/>
            <person name="Ranjan P."/>
            <person name="Rokshar D.S."/>
            <person name="Rothfels C.J."/>
            <person name="Schneider L."/>
            <person name="Shu S."/>
            <person name="Stevenson D.W."/>
            <person name="Thummler F."/>
            <person name="Tillich M."/>
            <person name="Villarreal Aguilar J.C."/>
            <person name="Widiez T."/>
            <person name="Wong G.K."/>
            <person name="Wymore A."/>
            <person name="Zhang Y."/>
            <person name="Zimmer A.D."/>
            <person name="Quatrano R.S."/>
            <person name="Mayer K.F.X."/>
            <person name="Goodstein D."/>
            <person name="Casacuberta J.M."/>
            <person name="Vandepoele K."/>
            <person name="Reski R."/>
            <person name="Cuming A.C."/>
            <person name="Tuskan G.A."/>
            <person name="Maumus F."/>
            <person name="Salse J."/>
            <person name="Schmutz J."/>
            <person name="Rensing S.A."/>
        </authorList>
    </citation>
    <scope>NUCLEOTIDE SEQUENCE [LARGE SCALE GENOMIC DNA]</scope>
    <source>
        <strain evidence="2 3">cv. Gransden 2004</strain>
    </source>
</reference>
<evidence type="ECO:0000313" key="2">
    <source>
        <dbReference type="EnsemblPlants" id="PAC:32978064.CDS.1"/>
    </source>
</evidence>
<gene>
    <name evidence="1" type="ORF">PHYPA_009215</name>
</gene>
<reference evidence="1 3" key="1">
    <citation type="journal article" date="2008" name="Science">
        <title>The Physcomitrella genome reveals evolutionary insights into the conquest of land by plants.</title>
        <authorList>
            <person name="Rensing S."/>
            <person name="Lang D."/>
            <person name="Zimmer A."/>
            <person name="Terry A."/>
            <person name="Salamov A."/>
            <person name="Shapiro H."/>
            <person name="Nishiyama T."/>
            <person name="Perroud P.-F."/>
            <person name="Lindquist E."/>
            <person name="Kamisugi Y."/>
            <person name="Tanahashi T."/>
            <person name="Sakakibara K."/>
            <person name="Fujita T."/>
            <person name="Oishi K."/>
            <person name="Shin-I T."/>
            <person name="Kuroki Y."/>
            <person name="Toyoda A."/>
            <person name="Suzuki Y."/>
            <person name="Hashimoto A."/>
            <person name="Yamaguchi K."/>
            <person name="Sugano A."/>
            <person name="Kohara Y."/>
            <person name="Fujiyama A."/>
            <person name="Anterola A."/>
            <person name="Aoki S."/>
            <person name="Ashton N."/>
            <person name="Barbazuk W.B."/>
            <person name="Barker E."/>
            <person name="Bennetzen J."/>
            <person name="Bezanilla M."/>
            <person name="Blankenship R."/>
            <person name="Cho S.H."/>
            <person name="Dutcher S."/>
            <person name="Estelle M."/>
            <person name="Fawcett J.A."/>
            <person name="Gundlach H."/>
            <person name="Hanada K."/>
            <person name="Heyl A."/>
            <person name="Hicks K.A."/>
            <person name="Hugh J."/>
            <person name="Lohr M."/>
            <person name="Mayer K."/>
            <person name="Melkozernov A."/>
            <person name="Murata T."/>
            <person name="Nelson D."/>
            <person name="Pils B."/>
            <person name="Prigge M."/>
            <person name="Reiss B."/>
            <person name="Renner T."/>
            <person name="Rombauts S."/>
            <person name="Rushton P."/>
            <person name="Sanderfoot A."/>
            <person name="Schween G."/>
            <person name="Shiu S.-H."/>
            <person name="Stueber K."/>
            <person name="Theodoulou F.L."/>
            <person name="Tu H."/>
            <person name="Van de Peer Y."/>
            <person name="Verrier P.J."/>
            <person name="Waters E."/>
            <person name="Wood A."/>
            <person name="Yang L."/>
            <person name="Cove D."/>
            <person name="Cuming A."/>
            <person name="Hasebe M."/>
            <person name="Lucas S."/>
            <person name="Mishler D.B."/>
            <person name="Reski R."/>
            <person name="Grigoriev I."/>
            <person name="Quatrano R.S."/>
            <person name="Boore J.L."/>
        </authorList>
    </citation>
    <scope>NUCLEOTIDE SEQUENCE [LARGE SCALE GENOMIC DNA]</scope>
    <source>
        <strain evidence="2 3">cv. Gransden 2004</strain>
    </source>
</reference>